<evidence type="ECO:0000256" key="7">
    <source>
        <dbReference type="ARBA" id="ARBA00023136"/>
    </source>
</evidence>
<dbReference type="GeneID" id="23616074"/>
<sequence length="251" mass="26494">MLTCVRNRHYDEALDLGAFVRKLETLHGGLPLVRRLAAEARAASAAMRGALLRRLEADVALPECLRAVGFLRRLACFGERELRLEFLVRREAWVATCAAQAEEEGGPAYESLRRATDGLRLHLHDRRAEAYVAHVRRQLPRLADGGALASVMEAAMYAGASLGRAGLDLRPLLAPAFEDAARGLLLAPLLAAALARTFASTAHALGLDPAALARTLREEDDGAGGGDGDGGRCAAVGAQTGGTAGGGVTRR</sequence>
<keyword evidence="4" id="KW-0813">Transport</keyword>
<dbReference type="KEGG" id="apro:F751_4683"/>
<proteinExistence type="inferred from homology"/>
<dbReference type="Proteomes" id="UP000028924">
    <property type="component" value="Unassembled WGS sequence"/>
</dbReference>
<feature type="compositionally biased region" description="Gly residues" evidence="9">
    <location>
        <begin position="239"/>
        <end position="251"/>
    </location>
</feature>
<gene>
    <name evidence="10" type="ORF">F751_4683</name>
</gene>
<evidence type="ECO:0000256" key="4">
    <source>
        <dbReference type="ARBA" id="ARBA00022448"/>
    </source>
</evidence>
<dbReference type="Pfam" id="PF04124">
    <property type="entry name" value="Dor1"/>
    <property type="match status" value="2"/>
</dbReference>
<dbReference type="PANTHER" id="PTHR21311">
    <property type="entry name" value="CONSERVED OLIGOMERIC GOLGI COMPLEX COMPONENT 8"/>
    <property type="match status" value="1"/>
</dbReference>
<dbReference type="AlphaFoldDB" id="A0A087SKD6"/>
<evidence type="ECO:0000256" key="5">
    <source>
        <dbReference type="ARBA" id="ARBA00022927"/>
    </source>
</evidence>
<comment type="similarity">
    <text evidence="2">Belongs to the COG8 family.</text>
</comment>
<evidence type="ECO:0000256" key="9">
    <source>
        <dbReference type="SAM" id="MobiDB-lite"/>
    </source>
</evidence>
<organism evidence="10 11">
    <name type="scientific">Auxenochlorella protothecoides</name>
    <name type="common">Green microalga</name>
    <name type="synonym">Chlorella protothecoides</name>
    <dbReference type="NCBI Taxonomy" id="3075"/>
    <lineage>
        <taxon>Eukaryota</taxon>
        <taxon>Viridiplantae</taxon>
        <taxon>Chlorophyta</taxon>
        <taxon>core chlorophytes</taxon>
        <taxon>Trebouxiophyceae</taxon>
        <taxon>Chlorellales</taxon>
        <taxon>Chlorellaceae</taxon>
        <taxon>Auxenochlorella</taxon>
    </lineage>
</organism>
<reference evidence="10 11" key="1">
    <citation type="journal article" date="2014" name="BMC Genomics">
        <title>Oil accumulation mechanisms of the oleaginous microalga Chlorella protothecoides revealed through its genome, transcriptomes, and proteomes.</title>
        <authorList>
            <person name="Gao C."/>
            <person name="Wang Y."/>
            <person name="Shen Y."/>
            <person name="Yan D."/>
            <person name="He X."/>
            <person name="Dai J."/>
            <person name="Wu Q."/>
        </authorList>
    </citation>
    <scope>NUCLEOTIDE SEQUENCE [LARGE SCALE GENOMIC DNA]</scope>
    <source>
        <strain evidence="10 11">0710</strain>
    </source>
</reference>
<evidence type="ECO:0000256" key="3">
    <source>
        <dbReference type="ARBA" id="ARBA00020983"/>
    </source>
</evidence>
<keyword evidence="6" id="KW-0333">Golgi apparatus</keyword>
<dbReference type="RefSeq" id="XP_011399086.1">
    <property type="nucleotide sequence ID" value="XM_011400784.1"/>
</dbReference>
<evidence type="ECO:0000313" key="11">
    <source>
        <dbReference type="Proteomes" id="UP000028924"/>
    </source>
</evidence>
<dbReference type="EMBL" id="KL662127">
    <property type="protein sequence ID" value="KFM26190.1"/>
    <property type="molecule type" value="Genomic_DNA"/>
</dbReference>
<name>A0A087SKD6_AUXPR</name>
<protein>
    <recommendedName>
        <fullName evidence="3">Conserved oligomeric Golgi complex subunit 8</fullName>
    </recommendedName>
    <alternativeName>
        <fullName evidence="8">Component of oligomeric Golgi complex 8</fullName>
    </alternativeName>
</protein>
<keyword evidence="11" id="KW-1185">Reference proteome</keyword>
<evidence type="ECO:0000256" key="1">
    <source>
        <dbReference type="ARBA" id="ARBA00004395"/>
    </source>
</evidence>
<dbReference type="GO" id="GO:0015031">
    <property type="term" value="P:protein transport"/>
    <property type="evidence" value="ECO:0007669"/>
    <property type="project" value="UniProtKB-KW"/>
</dbReference>
<dbReference type="InterPro" id="IPR007255">
    <property type="entry name" value="COG8"/>
</dbReference>
<dbReference type="PANTHER" id="PTHR21311:SF0">
    <property type="entry name" value="CONSERVED OLIGOMERIC GOLGI COMPLEX SUBUNIT 8"/>
    <property type="match status" value="1"/>
</dbReference>
<dbReference type="STRING" id="3075.A0A087SKD6"/>
<evidence type="ECO:0000313" key="10">
    <source>
        <dbReference type="EMBL" id="KFM26190.1"/>
    </source>
</evidence>
<keyword evidence="7" id="KW-0472">Membrane</keyword>
<dbReference type="eggNOG" id="KOG2069">
    <property type="taxonomic scope" value="Eukaryota"/>
</dbReference>
<evidence type="ECO:0000256" key="8">
    <source>
        <dbReference type="ARBA" id="ARBA00031347"/>
    </source>
</evidence>
<dbReference type="InterPro" id="IPR016159">
    <property type="entry name" value="Cullin_repeat-like_dom_sf"/>
</dbReference>
<keyword evidence="5" id="KW-0653">Protein transport</keyword>
<feature type="region of interest" description="Disordered" evidence="9">
    <location>
        <begin position="218"/>
        <end position="251"/>
    </location>
</feature>
<accession>A0A087SKD6</accession>
<dbReference type="GO" id="GO:0006891">
    <property type="term" value="P:intra-Golgi vesicle-mediated transport"/>
    <property type="evidence" value="ECO:0007669"/>
    <property type="project" value="TreeGrafter"/>
</dbReference>
<evidence type="ECO:0000256" key="2">
    <source>
        <dbReference type="ARBA" id="ARBA00006419"/>
    </source>
</evidence>
<dbReference type="OrthoDB" id="1661054at2759"/>
<dbReference type="GO" id="GO:0017119">
    <property type="term" value="C:Golgi transport complex"/>
    <property type="evidence" value="ECO:0007669"/>
    <property type="project" value="InterPro"/>
</dbReference>
<dbReference type="SUPFAM" id="SSF74788">
    <property type="entry name" value="Cullin repeat-like"/>
    <property type="match status" value="1"/>
</dbReference>
<evidence type="ECO:0000256" key="6">
    <source>
        <dbReference type="ARBA" id="ARBA00023034"/>
    </source>
</evidence>
<comment type="subcellular location">
    <subcellularLocation>
        <location evidence="1">Golgi apparatus membrane</location>
        <topology evidence="1">Peripheral membrane protein</topology>
    </subcellularLocation>
</comment>
<dbReference type="GO" id="GO:0000139">
    <property type="term" value="C:Golgi membrane"/>
    <property type="evidence" value="ECO:0007669"/>
    <property type="project" value="UniProtKB-SubCell"/>
</dbReference>